<protein>
    <submittedName>
        <fullName evidence="2">SAM-dependent methyltransferase</fullName>
    </submittedName>
</protein>
<dbReference type="EMBL" id="PYBW01000039">
    <property type="protein sequence ID" value="PYC80525.1"/>
    <property type="molecule type" value="Genomic_DNA"/>
</dbReference>
<name>A0A2V4NJ65_9ACTN</name>
<evidence type="ECO:0000256" key="1">
    <source>
        <dbReference type="ARBA" id="ARBA00022679"/>
    </source>
</evidence>
<dbReference type="Gene3D" id="3.40.50.150">
    <property type="entry name" value="Vaccinia Virus protein VP39"/>
    <property type="match status" value="1"/>
</dbReference>
<dbReference type="AlphaFoldDB" id="A0A2V4NJ65"/>
<organism evidence="2 3">
    <name type="scientific">Streptomyces tateyamensis</name>
    <dbReference type="NCBI Taxonomy" id="565073"/>
    <lineage>
        <taxon>Bacteria</taxon>
        <taxon>Bacillati</taxon>
        <taxon>Actinomycetota</taxon>
        <taxon>Actinomycetes</taxon>
        <taxon>Kitasatosporales</taxon>
        <taxon>Streptomycetaceae</taxon>
        <taxon>Streptomyces</taxon>
    </lineage>
</organism>
<dbReference type="GO" id="GO:0032259">
    <property type="term" value="P:methylation"/>
    <property type="evidence" value="ECO:0007669"/>
    <property type="project" value="UniProtKB-KW"/>
</dbReference>
<dbReference type="CDD" id="cd02440">
    <property type="entry name" value="AdoMet_MTases"/>
    <property type="match status" value="1"/>
</dbReference>
<dbReference type="RefSeq" id="WP_110668843.1">
    <property type="nucleotide sequence ID" value="NZ_PYBW01000039.1"/>
</dbReference>
<dbReference type="Proteomes" id="UP000248039">
    <property type="component" value="Unassembled WGS sequence"/>
</dbReference>
<dbReference type="InterPro" id="IPR029063">
    <property type="entry name" value="SAM-dependent_MTases_sf"/>
</dbReference>
<evidence type="ECO:0000313" key="3">
    <source>
        <dbReference type="Proteomes" id="UP000248039"/>
    </source>
</evidence>
<dbReference type="OrthoDB" id="3469983at2"/>
<proteinExistence type="predicted"/>
<dbReference type="Pfam" id="PF13489">
    <property type="entry name" value="Methyltransf_23"/>
    <property type="match status" value="1"/>
</dbReference>
<gene>
    <name evidence="2" type="ORF">C7C46_12595</name>
</gene>
<dbReference type="PANTHER" id="PTHR43861">
    <property type="entry name" value="TRANS-ACONITATE 2-METHYLTRANSFERASE-RELATED"/>
    <property type="match status" value="1"/>
</dbReference>
<reference evidence="2 3" key="1">
    <citation type="submission" date="2018-03" db="EMBL/GenBank/DDBJ databases">
        <title>Bioinformatic expansion and discovery of thiopeptide antibiotics.</title>
        <authorList>
            <person name="Schwalen C.J."/>
            <person name="Hudson G.A."/>
            <person name="Mitchell D.A."/>
        </authorList>
    </citation>
    <scope>NUCLEOTIDE SEQUENCE [LARGE SCALE GENOMIC DNA]</scope>
    <source>
        <strain evidence="2 3">ATCC 21389</strain>
    </source>
</reference>
<dbReference type="PANTHER" id="PTHR43861:SF3">
    <property type="entry name" value="PUTATIVE (AFU_ORTHOLOGUE AFUA_2G14390)-RELATED"/>
    <property type="match status" value="1"/>
</dbReference>
<accession>A0A2V4NJ65</accession>
<keyword evidence="1 2" id="KW-0808">Transferase</keyword>
<keyword evidence="2" id="KW-0489">Methyltransferase</keyword>
<dbReference type="GO" id="GO:0008168">
    <property type="term" value="F:methyltransferase activity"/>
    <property type="evidence" value="ECO:0007669"/>
    <property type="project" value="UniProtKB-KW"/>
</dbReference>
<sequence>MTATAAPGYAFAEAADLSEAQMRALSEAFDPFTTERLAGTGLAPGWRCLEIGAGGGTVANWLAPRVLPGGEVLATDVDTRRIRPVAGVRVLRHDIVHDPLPEGEFDLIHARLVLQHLPERLAVLDRLLGALRPGGWLQLDEFDVSYGPVLLAPSADAAELYEEYLAAKARALEVSGARAVWGRECAADLLAAGYDRIDPQPQVALWRSGHPGLALQLSHFDMLRERLLAQGLTDEQLERLRALLRDPQFAICSPVLYSVQARRPGQPAARNGAAACDC</sequence>
<keyword evidence="3" id="KW-1185">Reference proteome</keyword>
<evidence type="ECO:0000313" key="2">
    <source>
        <dbReference type="EMBL" id="PYC80525.1"/>
    </source>
</evidence>
<dbReference type="GO" id="GO:0017000">
    <property type="term" value="P:antibiotic biosynthetic process"/>
    <property type="evidence" value="ECO:0007669"/>
    <property type="project" value="UniProtKB-ARBA"/>
</dbReference>
<comment type="caution">
    <text evidence="2">The sequence shown here is derived from an EMBL/GenBank/DDBJ whole genome shotgun (WGS) entry which is preliminary data.</text>
</comment>
<dbReference type="SUPFAM" id="SSF53335">
    <property type="entry name" value="S-adenosyl-L-methionine-dependent methyltransferases"/>
    <property type="match status" value="1"/>
</dbReference>